<evidence type="ECO:0000256" key="2">
    <source>
        <dbReference type="ARBA" id="ARBA00005908"/>
    </source>
</evidence>
<evidence type="ECO:0000256" key="5">
    <source>
        <dbReference type="ARBA" id="ARBA00022500"/>
    </source>
</evidence>
<feature type="compositionally biased region" description="Basic and acidic residues" evidence="10">
    <location>
        <begin position="238"/>
        <end position="247"/>
    </location>
</feature>
<evidence type="ECO:0000256" key="7">
    <source>
        <dbReference type="ARBA" id="ARBA00022801"/>
    </source>
</evidence>
<gene>
    <name evidence="11" type="ORF">LCGC14_0713050</name>
</gene>
<evidence type="ECO:0000256" key="8">
    <source>
        <dbReference type="ARBA" id="ARBA00022912"/>
    </source>
</evidence>
<proteinExistence type="inferred from homology"/>
<evidence type="ECO:0000313" key="11">
    <source>
        <dbReference type="EMBL" id="KKN42454.1"/>
    </source>
</evidence>
<accession>A0A0F9QIZ2</accession>
<dbReference type="AlphaFoldDB" id="A0A0F9QIZ2"/>
<evidence type="ECO:0000256" key="3">
    <source>
        <dbReference type="ARBA" id="ARBA00018484"/>
    </source>
</evidence>
<dbReference type="GO" id="GO:0005737">
    <property type="term" value="C:cytoplasm"/>
    <property type="evidence" value="ECO:0007669"/>
    <property type="project" value="UniProtKB-SubCell"/>
</dbReference>
<comment type="similarity">
    <text evidence="2">Belongs to the CheZ family.</text>
</comment>
<dbReference type="GO" id="GO:0009288">
    <property type="term" value="C:bacterial-type flagellum"/>
    <property type="evidence" value="ECO:0007669"/>
    <property type="project" value="InterPro"/>
</dbReference>
<evidence type="ECO:0000256" key="9">
    <source>
        <dbReference type="ARBA" id="ARBA00029599"/>
    </source>
</evidence>
<comment type="subcellular location">
    <subcellularLocation>
        <location evidence="1">Cytoplasm</location>
    </subcellularLocation>
</comment>
<reference evidence="11" key="1">
    <citation type="journal article" date="2015" name="Nature">
        <title>Complex archaea that bridge the gap between prokaryotes and eukaryotes.</title>
        <authorList>
            <person name="Spang A."/>
            <person name="Saw J.H."/>
            <person name="Jorgensen S.L."/>
            <person name="Zaremba-Niedzwiedzka K."/>
            <person name="Martijn J."/>
            <person name="Lind A.E."/>
            <person name="van Eijk R."/>
            <person name="Schleper C."/>
            <person name="Guy L."/>
            <person name="Ettema T.J."/>
        </authorList>
    </citation>
    <scope>NUCLEOTIDE SEQUENCE</scope>
</reference>
<dbReference type="InterPro" id="IPR050992">
    <property type="entry name" value="CheZ_family_phosphatases"/>
</dbReference>
<sequence length="263" mass="29715">MMGERLMPAQAAPQITLEQARQLVAFLENDEQDKANQLILETASREQSKLFAEVGKLTRQLHEALKSFDLDTRLTDLTTDAIPDAKKRLNYVIEMTENAANKTMDAVEASLPIAQQLADEISHIKPTWDRLMSREIELGEFKQLCHSIDKFMNNSHHKTDELQSLMTNVLMAQDYQDLTGQVIRRVIELVREVEESLLHLLTAFAEQDDSDNTANKVEQQKIKEPVATQTLAGPEGPIIDKESRNDVVSDQDEVDDLLSSLGF</sequence>
<feature type="region of interest" description="Disordered" evidence="10">
    <location>
        <begin position="231"/>
        <end position="252"/>
    </location>
</feature>
<keyword evidence="7" id="KW-0378">Hydrolase</keyword>
<keyword evidence="6" id="KW-0283">Flagellar rotation</keyword>
<dbReference type="EMBL" id="LAZR01001579">
    <property type="protein sequence ID" value="KKN42454.1"/>
    <property type="molecule type" value="Genomic_DNA"/>
</dbReference>
<dbReference type="GO" id="GO:0006935">
    <property type="term" value="P:chemotaxis"/>
    <property type="evidence" value="ECO:0007669"/>
    <property type="project" value="UniProtKB-KW"/>
</dbReference>
<evidence type="ECO:0000256" key="1">
    <source>
        <dbReference type="ARBA" id="ARBA00004496"/>
    </source>
</evidence>
<organism evidence="11">
    <name type="scientific">marine sediment metagenome</name>
    <dbReference type="NCBI Taxonomy" id="412755"/>
    <lineage>
        <taxon>unclassified sequences</taxon>
        <taxon>metagenomes</taxon>
        <taxon>ecological metagenomes</taxon>
    </lineage>
</organism>
<dbReference type="SUPFAM" id="SSF75708">
    <property type="entry name" value="Chemotaxis phosphatase CheZ"/>
    <property type="match status" value="1"/>
</dbReference>
<keyword evidence="4" id="KW-0963">Cytoplasm</keyword>
<dbReference type="PANTHER" id="PTHR43693:SF1">
    <property type="entry name" value="PROTEIN PHOSPHATASE CHEZ"/>
    <property type="match status" value="1"/>
</dbReference>
<name>A0A0F9QIZ2_9ZZZZ</name>
<dbReference type="GO" id="GO:0004721">
    <property type="term" value="F:phosphoprotein phosphatase activity"/>
    <property type="evidence" value="ECO:0007669"/>
    <property type="project" value="UniProtKB-KW"/>
</dbReference>
<dbReference type="InterPro" id="IPR007439">
    <property type="entry name" value="Chemotax_Pase_CheZ"/>
</dbReference>
<dbReference type="Gene3D" id="1.10.287.500">
    <property type="entry name" value="Helix hairpin bin"/>
    <property type="match status" value="1"/>
</dbReference>
<protein>
    <recommendedName>
        <fullName evidence="3">Protein phosphatase CheZ</fullName>
    </recommendedName>
    <alternativeName>
        <fullName evidence="9">Chemotaxis protein CheZ</fullName>
    </alternativeName>
</protein>
<evidence type="ECO:0000256" key="4">
    <source>
        <dbReference type="ARBA" id="ARBA00022490"/>
    </source>
</evidence>
<dbReference type="PANTHER" id="PTHR43693">
    <property type="entry name" value="PROTEIN PHOSPHATASE CHEZ"/>
    <property type="match status" value="1"/>
</dbReference>
<keyword evidence="8" id="KW-0904">Protein phosphatase</keyword>
<comment type="caution">
    <text evidence="11">The sequence shown here is derived from an EMBL/GenBank/DDBJ whole genome shotgun (WGS) entry which is preliminary data.</text>
</comment>
<dbReference type="GO" id="GO:0050920">
    <property type="term" value="P:regulation of chemotaxis"/>
    <property type="evidence" value="ECO:0007669"/>
    <property type="project" value="InterPro"/>
</dbReference>
<evidence type="ECO:0000256" key="6">
    <source>
        <dbReference type="ARBA" id="ARBA00022779"/>
    </source>
</evidence>
<dbReference type="PIRSF" id="PIRSF002884">
    <property type="entry name" value="CheZ"/>
    <property type="match status" value="1"/>
</dbReference>
<evidence type="ECO:0000256" key="10">
    <source>
        <dbReference type="SAM" id="MobiDB-lite"/>
    </source>
</evidence>
<keyword evidence="5" id="KW-0145">Chemotaxis</keyword>
<dbReference type="GO" id="GO:0097588">
    <property type="term" value="P:archaeal or bacterial-type flagellum-dependent cell motility"/>
    <property type="evidence" value="ECO:0007669"/>
    <property type="project" value="UniProtKB-KW"/>
</dbReference>
<dbReference type="Pfam" id="PF04344">
    <property type="entry name" value="CheZ"/>
    <property type="match status" value="1"/>
</dbReference>